<feature type="domain" description="Aminoglycoside phosphotransferase" evidence="1">
    <location>
        <begin position="184"/>
        <end position="273"/>
    </location>
</feature>
<keyword evidence="2" id="KW-0808">Transferase</keyword>
<dbReference type="OrthoDB" id="2831558at2759"/>
<evidence type="ECO:0000313" key="2">
    <source>
        <dbReference type="EMBL" id="EPE29539.1"/>
    </source>
</evidence>
<protein>
    <submittedName>
        <fullName evidence="2">Protein kinase-like (PK-like)</fullName>
    </submittedName>
</protein>
<dbReference type="KEGG" id="glz:GLAREA_00699"/>
<accession>S3CX81</accession>
<gene>
    <name evidence="2" type="ORF">GLAREA_00699</name>
</gene>
<keyword evidence="3" id="KW-1185">Reference proteome</keyword>
<proteinExistence type="predicted"/>
<keyword evidence="2" id="KW-0418">Kinase</keyword>
<reference evidence="2 3" key="1">
    <citation type="journal article" date="2013" name="BMC Genomics">
        <title>Genomics-driven discovery of the pneumocandin biosynthetic gene cluster in the fungus Glarea lozoyensis.</title>
        <authorList>
            <person name="Chen L."/>
            <person name="Yue Q."/>
            <person name="Zhang X."/>
            <person name="Xiang M."/>
            <person name="Wang C."/>
            <person name="Li S."/>
            <person name="Che Y."/>
            <person name="Ortiz-Lopez F.J."/>
            <person name="Bills G.F."/>
            <person name="Liu X."/>
            <person name="An Z."/>
        </authorList>
    </citation>
    <scope>NUCLEOTIDE SEQUENCE [LARGE SCALE GENOMIC DNA]</scope>
    <source>
        <strain evidence="3">ATCC 20868 / MF5171</strain>
    </source>
</reference>
<sequence length="383" mass="43135">MKLLSRPIASRSIVALERLSDHSIGSTELGEEERSKAWFEQEKEWIAEFFAIKVPKALAKSGKGVSESLTSDNCLEYAQRLLGATDIEPVENQGATSYTLVCLSQEKIIQFRLEALNEDVLTLAQAIYGNLVPTNTFFGDFALPVYVSPLIPGKVHILQHFPKHAFPLRRQLKTITELAQFVAKSAFWPQPASTYSSTSWTKTARHVLEKLAKNTSLGDIEPRFLVKASILLEKVYLLDKLPPVLTHHDFVEINIIVDVEGRVNGVIDFDEAQSEAFGFCIFGIYESFLGHMKDSKWIFFDEQAGDESGRSVKNVLESAFWDTLWESLPSAMAKRDYQEAITVAMDIGSINRYLVPDLLEKVDITNDSHLRSLEFARGMLLDR</sequence>
<dbReference type="AlphaFoldDB" id="S3CX81"/>
<dbReference type="GeneID" id="19459757"/>
<dbReference type="GO" id="GO:0016301">
    <property type="term" value="F:kinase activity"/>
    <property type="evidence" value="ECO:0007669"/>
    <property type="project" value="UniProtKB-KW"/>
</dbReference>
<dbReference type="Proteomes" id="UP000016922">
    <property type="component" value="Unassembled WGS sequence"/>
</dbReference>
<evidence type="ECO:0000259" key="1">
    <source>
        <dbReference type="Pfam" id="PF01636"/>
    </source>
</evidence>
<dbReference type="InterPro" id="IPR011009">
    <property type="entry name" value="Kinase-like_dom_sf"/>
</dbReference>
<dbReference type="SUPFAM" id="SSF56112">
    <property type="entry name" value="Protein kinase-like (PK-like)"/>
    <property type="match status" value="1"/>
</dbReference>
<dbReference type="EMBL" id="KE145367">
    <property type="protein sequence ID" value="EPE29539.1"/>
    <property type="molecule type" value="Genomic_DNA"/>
</dbReference>
<dbReference type="InterPro" id="IPR002575">
    <property type="entry name" value="Aminoglycoside_PTrfase"/>
</dbReference>
<dbReference type="RefSeq" id="XP_008083648.1">
    <property type="nucleotide sequence ID" value="XM_008085457.1"/>
</dbReference>
<name>S3CX81_GLAL2</name>
<dbReference type="Gene3D" id="3.90.1200.10">
    <property type="match status" value="1"/>
</dbReference>
<dbReference type="HOGENOM" id="CLU_721700_0_0_1"/>
<organism evidence="2 3">
    <name type="scientific">Glarea lozoyensis (strain ATCC 20868 / MF5171)</name>
    <dbReference type="NCBI Taxonomy" id="1116229"/>
    <lineage>
        <taxon>Eukaryota</taxon>
        <taxon>Fungi</taxon>
        <taxon>Dikarya</taxon>
        <taxon>Ascomycota</taxon>
        <taxon>Pezizomycotina</taxon>
        <taxon>Leotiomycetes</taxon>
        <taxon>Helotiales</taxon>
        <taxon>Helotiaceae</taxon>
        <taxon>Glarea</taxon>
    </lineage>
</organism>
<dbReference type="OMA" id="VAKSAFW"/>
<evidence type="ECO:0000313" key="3">
    <source>
        <dbReference type="Proteomes" id="UP000016922"/>
    </source>
</evidence>
<dbReference type="Pfam" id="PF01636">
    <property type="entry name" value="APH"/>
    <property type="match status" value="1"/>
</dbReference>